<name>A0A131ZAW4_RHIAP</name>
<feature type="coiled-coil region" evidence="1">
    <location>
        <begin position="94"/>
        <end position="121"/>
    </location>
</feature>
<accession>A0A131ZAW4</accession>
<organism evidence="3">
    <name type="scientific">Rhipicephalus appendiculatus</name>
    <name type="common">Brown ear tick</name>
    <dbReference type="NCBI Taxonomy" id="34631"/>
    <lineage>
        <taxon>Eukaryota</taxon>
        <taxon>Metazoa</taxon>
        <taxon>Ecdysozoa</taxon>
        <taxon>Arthropoda</taxon>
        <taxon>Chelicerata</taxon>
        <taxon>Arachnida</taxon>
        <taxon>Acari</taxon>
        <taxon>Parasitiformes</taxon>
        <taxon>Ixodida</taxon>
        <taxon>Ixodoidea</taxon>
        <taxon>Ixodidae</taxon>
        <taxon>Rhipicephalinae</taxon>
        <taxon>Rhipicephalus</taxon>
        <taxon>Rhipicephalus</taxon>
    </lineage>
</organism>
<evidence type="ECO:0000256" key="2">
    <source>
        <dbReference type="SAM" id="MobiDB-lite"/>
    </source>
</evidence>
<dbReference type="EMBL" id="GEDV01000459">
    <property type="protein sequence ID" value="JAP88098.1"/>
    <property type="molecule type" value="Transcribed_RNA"/>
</dbReference>
<proteinExistence type="predicted"/>
<protein>
    <submittedName>
        <fullName evidence="3">TNF receptor-associated factor 6</fullName>
    </submittedName>
</protein>
<keyword evidence="3" id="KW-0675">Receptor</keyword>
<reference evidence="3" key="1">
    <citation type="journal article" date="2016" name="Ticks Tick Borne Dis.">
        <title>De novo assembly and annotation of the salivary gland transcriptome of Rhipicephalus appendiculatus male and female ticks during blood feeding.</title>
        <authorList>
            <person name="de Castro M.H."/>
            <person name="de Klerk D."/>
            <person name="Pienaar R."/>
            <person name="Latif A.A."/>
            <person name="Rees D.J."/>
            <person name="Mans B.J."/>
        </authorList>
    </citation>
    <scope>NUCLEOTIDE SEQUENCE</scope>
    <source>
        <tissue evidence="3">Salivary glands</tissue>
    </source>
</reference>
<dbReference type="AlphaFoldDB" id="A0A131ZAW4"/>
<feature type="region of interest" description="Disordered" evidence="2">
    <location>
        <begin position="124"/>
        <end position="146"/>
    </location>
</feature>
<feature type="compositionally biased region" description="Low complexity" evidence="2">
    <location>
        <begin position="124"/>
        <end position="140"/>
    </location>
</feature>
<sequence length="300" mass="34097">NEAHGCEFQGSMEDMLRHFEKECTFHSVECLRCGEGVLHRDLTMHYVAGCSTSVSSAHAENTSSESRALTLQDVKNALEEVKTLLREPNDHQVLPAIQSQMNELTEQVRRQESRLAEITREAAANATAETAQRATTASSTVLEEPATRPSVVCSSKELKQNHEIFSNLPDCGQYIMTRTSMQDYPQHDISRDYVNECDLRLKSELSTTRTWKEVLGCVTYVLTLDYAESWNRRFCTLSFITVWHTMDSYFTINLHEGVTSSGIRQLIVDINFFALGDSRCSAPFFSVSAFDSTRMREWMF</sequence>
<dbReference type="SUPFAM" id="SSF49599">
    <property type="entry name" value="TRAF domain-like"/>
    <property type="match status" value="1"/>
</dbReference>
<feature type="non-terminal residue" evidence="3">
    <location>
        <position position="300"/>
    </location>
</feature>
<keyword evidence="1" id="KW-0175">Coiled coil</keyword>
<evidence type="ECO:0000313" key="3">
    <source>
        <dbReference type="EMBL" id="JAP88098.1"/>
    </source>
</evidence>
<feature type="non-terminal residue" evidence="3">
    <location>
        <position position="1"/>
    </location>
</feature>
<evidence type="ECO:0000256" key="1">
    <source>
        <dbReference type="SAM" id="Coils"/>
    </source>
</evidence>